<feature type="compositionally biased region" description="Basic and acidic residues" evidence="1">
    <location>
        <begin position="177"/>
        <end position="189"/>
    </location>
</feature>
<name>A0ABN9PNJ3_9DINO</name>
<sequence>MRDGSGFMCHTSYFRITISLCGLTVRSAGVISLALHPSEPPMLWNIANQTDGVEQQNRSAQLIIVDTVRHIAEEYSHQGDHSRGVVSTWACITIVASISMLIACLCSYPMMPHSLQLILWTVRSKARGAWQALPSSCPHRPHPRASPRPHAAGLTNDRLTRLCAGAGAPPTPPPAEGGDREAARGEEHAGPPPCPQEAEGLDTRVEAAACG</sequence>
<feature type="transmembrane region" description="Helical" evidence="2">
    <location>
        <begin position="86"/>
        <end position="108"/>
    </location>
</feature>
<keyword evidence="4" id="KW-1185">Reference proteome</keyword>
<evidence type="ECO:0000256" key="1">
    <source>
        <dbReference type="SAM" id="MobiDB-lite"/>
    </source>
</evidence>
<evidence type="ECO:0000313" key="4">
    <source>
        <dbReference type="Proteomes" id="UP001189429"/>
    </source>
</evidence>
<proteinExistence type="predicted"/>
<keyword evidence="2" id="KW-1133">Transmembrane helix</keyword>
<evidence type="ECO:0000256" key="2">
    <source>
        <dbReference type="SAM" id="Phobius"/>
    </source>
</evidence>
<reference evidence="3" key="1">
    <citation type="submission" date="2023-10" db="EMBL/GenBank/DDBJ databases">
        <authorList>
            <person name="Chen Y."/>
            <person name="Shah S."/>
            <person name="Dougan E. K."/>
            <person name="Thang M."/>
            <person name="Chan C."/>
        </authorList>
    </citation>
    <scope>NUCLEOTIDE SEQUENCE [LARGE SCALE GENOMIC DNA]</scope>
</reference>
<organism evidence="3 4">
    <name type="scientific">Prorocentrum cordatum</name>
    <dbReference type="NCBI Taxonomy" id="2364126"/>
    <lineage>
        <taxon>Eukaryota</taxon>
        <taxon>Sar</taxon>
        <taxon>Alveolata</taxon>
        <taxon>Dinophyceae</taxon>
        <taxon>Prorocentrales</taxon>
        <taxon>Prorocentraceae</taxon>
        <taxon>Prorocentrum</taxon>
    </lineage>
</organism>
<gene>
    <name evidence="3" type="ORF">PCOR1329_LOCUS4560</name>
</gene>
<comment type="caution">
    <text evidence="3">The sequence shown here is derived from an EMBL/GenBank/DDBJ whole genome shotgun (WGS) entry which is preliminary data.</text>
</comment>
<feature type="transmembrane region" description="Helical" evidence="2">
    <location>
        <begin position="12"/>
        <end position="35"/>
    </location>
</feature>
<accession>A0ABN9PNJ3</accession>
<feature type="region of interest" description="Disordered" evidence="1">
    <location>
        <begin position="133"/>
        <end position="211"/>
    </location>
</feature>
<keyword evidence="2" id="KW-0812">Transmembrane</keyword>
<keyword evidence="2" id="KW-0472">Membrane</keyword>
<protein>
    <submittedName>
        <fullName evidence="3">Uncharacterized protein</fullName>
    </submittedName>
</protein>
<dbReference type="Proteomes" id="UP001189429">
    <property type="component" value="Unassembled WGS sequence"/>
</dbReference>
<dbReference type="EMBL" id="CAUYUJ010001180">
    <property type="protein sequence ID" value="CAK0794642.1"/>
    <property type="molecule type" value="Genomic_DNA"/>
</dbReference>
<evidence type="ECO:0000313" key="3">
    <source>
        <dbReference type="EMBL" id="CAK0794642.1"/>
    </source>
</evidence>